<evidence type="ECO:0000256" key="5">
    <source>
        <dbReference type="ARBA" id="ARBA00029447"/>
    </source>
</evidence>
<dbReference type="InterPro" id="IPR004089">
    <property type="entry name" value="MCPsignal_dom"/>
</dbReference>
<evidence type="ECO:0000256" key="8">
    <source>
        <dbReference type="SAM" id="Phobius"/>
    </source>
</evidence>
<feature type="domain" description="Methyl-accepting transducer" evidence="9">
    <location>
        <begin position="301"/>
        <end position="537"/>
    </location>
</feature>
<gene>
    <name evidence="11" type="ORF">G9U52_18550</name>
</gene>
<protein>
    <submittedName>
        <fullName evidence="11">Methyl-accepting chemotaxis protein</fullName>
    </submittedName>
</protein>
<keyword evidence="12" id="KW-1185">Reference proteome</keyword>
<proteinExistence type="inferred from homology"/>
<comment type="subcellular location">
    <subcellularLocation>
        <location evidence="1">Cell membrane</location>
    </subcellularLocation>
</comment>
<feature type="transmembrane region" description="Helical" evidence="8">
    <location>
        <begin position="206"/>
        <end position="232"/>
    </location>
</feature>
<accession>A0ABX0J8W5</accession>
<dbReference type="PANTHER" id="PTHR32089:SF112">
    <property type="entry name" value="LYSOZYME-LIKE PROTEIN-RELATED"/>
    <property type="match status" value="1"/>
</dbReference>
<dbReference type="Proteomes" id="UP001165962">
    <property type="component" value="Unassembled WGS sequence"/>
</dbReference>
<dbReference type="EMBL" id="JAAOIW010000006">
    <property type="protein sequence ID" value="NHN31840.1"/>
    <property type="molecule type" value="Genomic_DNA"/>
</dbReference>
<dbReference type="PROSITE" id="PS50885">
    <property type="entry name" value="HAMP"/>
    <property type="match status" value="1"/>
</dbReference>
<keyword evidence="2" id="KW-1003">Cell membrane</keyword>
<evidence type="ECO:0000256" key="7">
    <source>
        <dbReference type="SAM" id="Coils"/>
    </source>
</evidence>
<dbReference type="PANTHER" id="PTHR32089">
    <property type="entry name" value="METHYL-ACCEPTING CHEMOTAXIS PROTEIN MCPB"/>
    <property type="match status" value="1"/>
</dbReference>
<dbReference type="SMART" id="SM00283">
    <property type="entry name" value="MA"/>
    <property type="match status" value="1"/>
</dbReference>
<evidence type="ECO:0000256" key="3">
    <source>
        <dbReference type="ARBA" id="ARBA00023136"/>
    </source>
</evidence>
<keyword evidence="3 8" id="KW-0472">Membrane</keyword>
<dbReference type="Pfam" id="PF00672">
    <property type="entry name" value="HAMP"/>
    <property type="match status" value="1"/>
</dbReference>
<comment type="similarity">
    <text evidence="5">Belongs to the methyl-accepting chemotaxis (MCP) protein family.</text>
</comment>
<keyword evidence="8" id="KW-1133">Transmembrane helix</keyword>
<organism evidence="11 12">
    <name type="scientific">Paenibacillus agricola</name>
    <dbReference type="NCBI Taxonomy" id="2716264"/>
    <lineage>
        <taxon>Bacteria</taxon>
        <taxon>Bacillati</taxon>
        <taxon>Bacillota</taxon>
        <taxon>Bacilli</taxon>
        <taxon>Bacillales</taxon>
        <taxon>Paenibacillaceae</taxon>
        <taxon>Paenibacillus</taxon>
    </lineage>
</organism>
<dbReference type="PROSITE" id="PS50111">
    <property type="entry name" value="CHEMOTAXIS_TRANSDUC_2"/>
    <property type="match status" value="1"/>
</dbReference>
<sequence>MSVVLIQLNSMWEGSIIIHILRNLSIRRKMIILLAVSLFFLLVIGLTGYLYLNMVQKNSERMYSEILLPMEWVNQIRATNFEIQASAFDTIISTDTDRKMKLEDLSNNRTNQVTDLYNLLKESSQNAFQAEKLVQYNKLRLEYMGVQGEVRWLSTQNQNKEAYALYLSSVEPIQIEINQLLTDILNSYDETAQQLKQQNENAGSSASLTMIGLIVLSIILLGLLILMISGMITRPLTEIKQLMIQASGGNMNVRGTYRSKDELGEMTDAFNSMLNSIRDLVAQVNDNSLTLAASAEQLMASAEQTSRASEVIAAATSELSFGLEEQVRSVAMTTDALAVMNVHIGRMDTQAEEMARCTAEAAESSRLGAESVQRVMNQMHEISGSSENTSRIITELGSHSQQIGEIIRLINDVATQTNLLALNATIEAARAGASGLGFSVVAAEIRKLAEQSSDSSKQISNLVSMIRRGTTEAAQSMVAGVQNVHTGIELSKSVHSTFALIDRSVVNVMQSVQEVSGSIREISEGSEGIVAAMDAVSGVTQKGASASQETAAASQEQLATMEDVTNSAKSLAELAEAMQSKLANFNLH</sequence>
<dbReference type="Gene3D" id="6.10.340.10">
    <property type="match status" value="1"/>
</dbReference>
<dbReference type="Pfam" id="PF12729">
    <property type="entry name" value="4HB_MCP_1"/>
    <property type="match status" value="1"/>
</dbReference>
<keyword evidence="8" id="KW-0812">Transmembrane</keyword>
<dbReference type="CDD" id="cd06225">
    <property type="entry name" value="HAMP"/>
    <property type="match status" value="1"/>
</dbReference>
<dbReference type="SUPFAM" id="SSF58104">
    <property type="entry name" value="Methyl-accepting chemotaxis protein (MCP) signaling domain"/>
    <property type="match status" value="1"/>
</dbReference>
<feature type="transmembrane region" description="Helical" evidence="8">
    <location>
        <begin position="31"/>
        <end position="52"/>
    </location>
</feature>
<dbReference type="SMART" id="SM00304">
    <property type="entry name" value="HAMP"/>
    <property type="match status" value="2"/>
</dbReference>
<evidence type="ECO:0000259" key="9">
    <source>
        <dbReference type="PROSITE" id="PS50111"/>
    </source>
</evidence>
<evidence type="ECO:0000256" key="4">
    <source>
        <dbReference type="ARBA" id="ARBA00023224"/>
    </source>
</evidence>
<dbReference type="Gene3D" id="1.10.287.950">
    <property type="entry name" value="Methyl-accepting chemotaxis protein"/>
    <property type="match status" value="1"/>
</dbReference>
<evidence type="ECO:0000313" key="11">
    <source>
        <dbReference type="EMBL" id="NHN31840.1"/>
    </source>
</evidence>
<feature type="coiled-coil region" evidence="7">
    <location>
        <begin position="178"/>
        <end position="205"/>
    </location>
</feature>
<evidence type="ECO:0000313" key="12">
    <source>
        <dbReference type="Proteomes" id="UP001165962"/>
    </source>
</evidence>
<feature type="domain" description="HAMP" evidence="10">
    <location>
        <begin position="230"/>
        <end position="282"/>
    </location>
</feature>
<evidence type="ECO:0000259" key="10">
    <source>
        <dbReference type="PROSITE" id="PS50885"/>
    </source>
</evidence>
<dbReference type="InterPro" id="IPR003660">
    <property type="entry name" value="HAMP_dom"/>
</dbReference>
<dbReference type="InterPro" id="IPR024478">
    <property type="entry name" value="HlyB_4HB_MCP"/>
</dbReference>
<dbReference type="Pfam" id="PF00015">
    <property type="entry name" value="MCPsignal"/>
    <property type="match status" value="1"/>
</dbReference>
<keyword evidence="4 6" id="KW-0807">Transducer</keyword>
<evidence type="ECO:0000256" key="6">
    <source>
        <dbReference type="PROSITE-ProRule" id="PRU00284"/>
    </source>
</evidence>
<comment type="caution">
    <text evidence="11">The sequence shown here is derived from an EMBL/GenBank/DDBJ whole genome shotgun (WGS) entry which is preliminary data.</text>
</comment>
<reference evidence="11" key="1">
    <citation type="submission" date="2020-03" db="EMBL/GenBank/DDBJ databases">
        <title>Draft sequencing of Paenibacilllus sp. S3N08.</title>
        <authorList>
            <person name="Kim D.-U."/>
        </authorList>
    </citation>
    <scope>NUCLEOTIDE SEQUENCE</scope>
    <source>
        <strain evidence="11">S3N08</strain>
    </source>
</reference>
<name>A0ABX0J8W5_9BACL</name>
<dbReference type="InterPro" id="IPR004090">
    <property type="entry name" value="Chemotax_Me-accpt_rcpt"/>
</dbReference>
<dbReference type="PRINTS" id="PR00260">
    <property type="entry name" value="CHEMTRNSDUCR"/>
</dbReference>
<evidence type="ECO:0000256" key="1">
    <source>
        <dbReference type="ARBA" id="ARBA00004236"/>
    </source>
</evidence>
<keyword evidence="7" id="KW-0175">Coiled coil</keyword>
<evidence type="ECO:0000256" key="2">
    <source>
        <dbReference type="ARBA" id="ARBA00022475"/>
    </source>
</evidence>